<feature type="domain" description="HTH marR-type" evidence="4">
    <location>
        <begin position="4"/>
        <end position="142"/>
    </location>
</feature>
<dbReference type="PANTHER" id="PTHR42756:SF1">
    <property type="entry name" value="TRANSCRIPTIONAL REPRESSOR OF EMRAB OPERON"/>
    <property type="match status" value="1"/>
</dbReference>
<dbReference type="PROSITE" id="PS50995">
    <property type="entry name" value="HTH_MARR_2"/>
    <property type="match status" value="1"/>
</dbReference>
<name>A0A841Q4D0_9BACI</name>
<dbReference type="RefSeq" id="WP_174495644.1">
    <property type="nucleotide sequence ID" value="NZ_CADDWK010000004.1"/>
</dbReference>
<dbReference type="Proteomes" id="UP000581688">
    <property type="component" value="Unassembled WGS sequence"/>
</dbReference>
<dbReference type="InterPro" id="IPR036390">
    <property type="entry name" value="WH_DNA-bd_sf"/>
</dbReference>
<evidence type="ECO:0000256" key="3">
    <source>
        <dbReference type="ARBA" id="ARBA00023163"/>
    </source>
</evidence>
<sequence length="153" mass="18238">MSKDDQFTNYIKEAFSLLEKINAQVVKDHQTFMNNDLTPKQLFILQTIRDEKKVTINQLSERTMLSASSVSQIIARLEKDRYVRRDINPENRREIIVKLDKKGLELFKEYEKIDDKIIEQYYGNFSLQEVKTFRDLVKKLHDEMKSESSRKES</sequence>
<proteinExistence type="predicted"/>
<evidence type="ECO:0000259" key="4">
    <source>
        <dbReference type="PROSITE" id="PS50995"/>
    </source>
</evidence>
<dbReference type="InterPro" id="IPR000835">
    <property type="entry name" value="HTH_MarR-typ"/>
</dbReference>
<dbReference type="SMART" id="SM00347">
    <property type="entry name" value="HTH_MARR"/>
    <property type="match status" value="1"/>
</dbReference>
<evidence type="ECO:0000313" key="5">
    <source>
        <dbReference type="EMBL" id="MBB6453254.1"/>
    </source>
</evidence>
<dbReference type="GO" id="GO:0003677">
    <property type="term" value="F:DNA binding"/>
    <property type="evidence" value="ECO:0007669"/>
    <property type="project" value="UniProtKB-KW"/>
</dbReference>
<evidence type="ECO:0000256" key="1">
    <source>
        <dbReference type="ARBA" id="ARBA00023015"/>
    </source>
</evidence>
<keyword evidence="6" id="KW-1185">Reference proteome</keyword>
<reference evidence="5 6" key="1">
    <citation type="submission" date="2020-08" db="EMBL/GenBank/DDBJ databases">
        <title>Genomic Encyclopedia of Type Strains, Phase IV (KMG-IV): sequencing the most valuable type-strain genomes for metagenomic binning, comparative biology and taxonomic classification.</title>
        <authorList>
            <person name="Goeker M."/>
        </authorList>
    </citation>
    <scope>NUCLEOTIDE SEQUENCE [LARGE SCALE GENOMIC DNA]</scope>
    <source>
        <strain evidence="5 6">DSM 19612</strain>
    </source>
</reference>
<keyword evidence="3" id="KW-0804">Transcription</keyword>
<dbReference type="Pfam" id="PF01047">
    <property type="entry name" value="MarR"/>
    <property type="match status" value="1"/>
</dbReference>
<dbReference type="InterPro" id="IPR036388">
    <property type="entry name" value="WH-like_DNA-bd_sf"/>
</dbReference>
<evidence type="ECO:0000313" key="6">
    <source>
        <dbReference type="Proteomes" id="UP000581688"/>
    </source>
</evidence>
<dbReference type="GO" id="GO:0003700">
    <property type="term" value="F:DNA-binding transcription factor activity"/>
    <property type="evidence" value="ECO:0007669"/>
    <property type="project" value="InterPro"/>
</dbReference>
<gene>
    <name evidence="5" type="ORF">HNQ94_001702</name>
</gene>
<evidence type="ECO:0000256" key="2">
    <source>
        <dbReference type="ARBA" id="ARBA00023125"/>
    </source>
</evidence>
<accession>A0A841Q4D0</accession>
<dbReference type="SUPFAM" id="SSF46785">
    <property type="entry name" value="Winged helix' DNA-binding domain"/>
    <property type="match status" value="1"/>
</dbReference>
<keyword evidence="1" id="KW-0805">Transcription regulation</keyword>
<organism evidence="5 6">
    <name type="scientific">Salirhabdus euzebyi</name>
    <dbReference type="NCBI Taxonomy" id="394506"/>
    <lineage>
        <taxon>Bacteria</taxon>
        <taxon>Bacillati</taxon>
        <taxon>Bacillota</taxon>
        <taxon>Bacilli</taxon>
        <taxon>Bacillales</taxon>
        <taxon>Bacillaceae</taxon>
        <taxon>Salirhabdus</taxon>
    </lineage>
</organism>
<dbReference type="PRINTS" id="PR00598">
    <property type="entry name" value="HTHMARR"/>
</dbReference>
<protein>
    <submittedName>
        <fullName evidence="5">DNA-binding MarR family transcriptional regulator</fullName>
    </submittedName>
</protein>
<comment type="caution">
    <text evidence="5">The sequence shown here is derived from an EMBL/GenBank/DDBJ whole genome shotgun (WGS) entry which is preliminary data.</text>
</comment>
<dbReference type="EMBL" id="JACHGH010000004">
    <property type="protein sequence ID" value="MBB6453254.1"/>
    <property type="molecule type" value="Genomic_DNA"/>
</dbReference>
<dbReference type="PANTHER" id="PTHR42756">
    <property type="entry name" value="TRANSCRIPTIONAL REGULATOR, MARR"/>
    <property type="match status" value="1"/>
</dbReference>
<keyword evidence="2 5" id="KW-0238">DNA-binding</keyword>
<dbReference type="AlphaFoldDB" id="A0A841Q4D0"/>
<dbReference type="Gene3D" id="1.10.10.10">
    <property type="entry name" value="Winged helix-like DNA-binding domain superfamily/Winged helix DNA-binding domain"/>
    <property type="match status" value="1"/>
</dbReference>